<feature type="domain" description="DALR anticodon binding" evidence="13">
    <location>
        <begin position="571"/>
        <end position="692"/>
    </location>
</feature>
<dbReference type="EMBL" id="CP002353">
    <property type="protein sequence ID" value="ADV61334.1"/>
    <property type="molecule type" value="Genomic_DNA"/>
</dbReference>
<dbReference type="InterPro" id="IPR009080">
    <property type="entry name" value="tRNAsynth_Ia_anticodon-bd"/>
</dbReference>
<comment type="similarity">
    <text evidence="2 10 11">Belongs to the class-I aminoacyl-tRNA synthetase family.</text>
</comment>
<name>E8R1R2_ISOPI</name>
<evidence type="ECO:0000256" key="5">
    <source>
        <dbReference type="ARBA" id="ARBA00022741"/>
    </source>
</evidence>
<dbReference type="GO" id="GO:0005524">
    <property type="term" value="F:ATP binding"/>
    <property type="evidence" value="ECO:0007669"/>
    <property type="project" value="UniProtKB-UniRule"/>
</dbReference>
<feature type="domain" description="Arginyl tRNA synthetase N-terminal" evidence="14">
    <location>
        <begin position="62"/>
        <end position="144"/>
    </location>
</feature>
<dbReference type="PROSITE" id="PS00178">
    <property type="entry name" value="AA_TRNA_LIGASE_I"/>
    <property type="match status" value="1"/>
</dbReference>
<dbReference type="Pfam" id="PF00750">
    <property type="entry name" value="tRNA-synt_1d"/>
    <property type="match status" value="2"/>
</dbReference>
<dbReference type="Gene3D" id="3.30.1360.70">
    <property type="entry name" value="Arginyl tRNA synthetase N-terminal domain"/>
    <property type="match status" value="1"/>
</dbReference>
<proteinExistence type="inferred from homology"/>
<evidence type="ECO:0000256" key="10">
    <source>
        <dbReference type="HAMAP-Rule" id="MF_00123"/>
    </source>
</evidence>
<dbReference type="AlphaFoldDB" id="E8R1R2"/>
<dbReference type="OrthoDB" id="9805987at2"/>
<dbReference type="PANTHER" id="PTHR11956">
    <property type="entry name" value="ARGINYL-TRNA SYNTHETASE"/>
    <property type="match status" value="1"/>
</dbReference>
<dbReference type="GO" id="GO:0005737">
    <property type="term" value="C:cytoplasm"/>
    <property type="evidence" value="ECO:0007669"/>
    <property type="project" value="UniProtKB-SubCell"/>
</dbReference>
<evidence type="ECO:0000256" key="11">
    <source>
        <dbReference type="RuleBase" id="RU363038"/>
    </source>
</evidence>
<dbReference type="FunCoup" id="E8R1R2">
    <property type="interactions" value="488"/>
</dbReference>
<dbReference type="InterPro" id="IPR005148">
    <property type="entry name" value="Arg-tRNA-synth_N"/>
</dbReference>
<evidence type="ECO:0000313" key="15">
    <source>
        <dbReference type="EMBL" id="ADV61334.1"/>
    </source>
</evidence>
<dbReference type="NCBIfam" id="TIGR00456">
    <property type="entry name" value="argS"/>
    <property type="match status" value="1"/>
</dbReference>
<evidence type="ECO:0000256" key="12">
    <source>
        <dbReference type="SAM" id="MobiDB-lite"/>
    </source>
</evidence>
<keyword evidence="3 10" id="KW-0963">Cytoplasm</keyword>
<feature type="region of interest" description="Disordered" evidence="12">
    <location>
        <begin position="1"/>
        <end position="50"/>
    </location>
</feature>
<dbReference type="SUPFAM" id="SSF55190">
    <property type="entry name" value="Arginyl-tRNA synthetase (ArgRS), N-terminal 'additional' domain"/>
    <property type="match status" value="1"/>
</dbReference>
<feature type="compositionally biased region" description="Polar residues" evidence="12">
    <location>
        <begin position="1"/>
        <end position="14"/>
    </location>
</feature>
<dbReference type="SUPFAM" id="SSF47323">
    <property type="entry name" value="Anticodon-binding domain of a subclass of class I aminoacyl-tRNA synthetases"/>
    <property type="match status" value="1"/>
</dbReference>
<gene>
    <name evidence="10" type="primary">argS</name>
    <name evidence="15" type="ordered locus">Isop_0743</name>
</gene>
<evidence type="ECO:0000259" key="13">
    <source>
        <dbReference type="SMART" id="SM00836"/>
    </source>
</evidence>
<dbReference type="InterPro" id="IPR014729">
    <property type="entry name" value="Rossmann-like_a/b/a_fold"/>
</dbReference>
<dbReference type="GO" id="GO:0004814">
    <property type="term" value="F:arginine-tRNA ligase activity"/>
    <property type="evidence" value="ECO:0007669"/>
    <property type="project" value="UniProtKB-UniRule"/>
</dbReference>
<keyword evidence="4 10" id="KW-0436">Ligase</keyword>
<dbReference type="FunFam" id="1.10.730.10:FF:000008">
    <property type="entry name" value="Arginine--tRNA ligase"/>
    <property type="match status" value="1"/>
</dbReference>
<dbReference type="InterPro" id="IPR036695">
    <property type="entry name" value="Arg-tRNA-synth_N_sf"/>
</dbReference>
<dbReference type="STRING" id="575540.Isop_0743"/>
<dbReference type="InterPro" id="IPR035684">
    <property type="entry name" value="ArgRS_core"/>
</dbReference>
<dbReference type="PRINTS" id="PR01038">
    <property type="entry name" value="TRNASYNTHARG"/>
</dbReference>
<keyword evidence="6 10" id="KW-0067">ATP-binding</keyword>
<dbReference type="InParanoid" id="E8R1R2"/>
<evidence type="ECO:0000256" key="7">
    <source>
        <dbReference type="ARBA" id="ARBA00022917"/>
    </source>
</evidence>
<dbReference type="PANTHER" id="PTHR11956:SF5">
    <property type="entry name" value="ARGININE--TRNA LIGASE, CYTOPLASMIC"/>
    <property type="match status" value="1"/>
</dbReference>
<evidence type="ECO:0000256" key="9">
    <source>
        <dbReference type="ARBA" id="ARBA00049339"/>
    </source>
</evidence>
<evidence type="ECO:0000256" key="1">
    <source>
        <dbReference type="ARBA" id="ARBA00004496"/>
    </source>
</evidence>
<dbReference type="InterPro" id="IPR001278">
    <property type="entry name" value="Arg-tRNA-ligase"/>
</dbReference>
<reference evidence="15 16" key="1">
    <citation type="journal article" date="2011" name="Stand. Genomic Sci.">
        <title>Complete genome sequence of Isosphaera pallida type strain (IS1B).</title>
        <authorList>
            <consortium name="US DOE Joint Genome Institute (JGI-PGF)"/>
            <person name="Goker M."/>
            <person name="Cleland D."/>
            <person name="Saunders E."/>
            <person name="Lapidus A."/>
            <person name="Nolan M."/>
            <person name="Lucas S."/>
            <person name="Hammon N."/>
            <person name="Deshpande S."/>
            <person name="Cheng J.F."/>
            <person name="Tapia R."/>
            <person name="Han C."/>
            <person name="Goodwin L."/>
            <person name="Pitluck S."/>
            <person name="Liolios K."/>
            <person name="Pagani I."/>
            <person name="Ivanova N."/>
            <person name="Mavromatis K."/>
            <person name="Pati A."/>
            <person name="Chen A."/>
            <person name="Palaniappan K."/>
            <person name="Land M."/>
            <person name="Hauser L."/>
            <person name="Chang Y.J."/>
            <person name="Jeffries C.D."/>
            <person name="Detter J.C."/>
            <person name="Beck B."/>
            <person name="Woyke T."/>
            <person name="Bristow J."/>
            <person name="Eisen J.A."/>
            <person name="Markowitz V."/>
            <person name="Hugenholtz P."/>
            <person name="Kyrpides N.C."/>
            <person name="Klenk H.P."/>
        </authorList>
    </citation>
    <scope>NUCLEOTIDE SEQUENCE [LARGE SCALE GENOMIC DNA]</scope>
    <source>
        <strain evidence="16">ATCC 43644 / DSM 9630 / IS1B</strain>
    </source>
</reference>
<evidence type="ECO:0000256" key="2">
    <source>
        <dbReference type="ARBA" id="ARBA00005594"/>
    </source>
</evidence>
<dbReference type="HOGENOM" id="CLU_006406_5_1_0"/>
<dbReference type="KEGG" id="ipa:Isop_0743"/>
<dbReference type="CDD" id="cd07956">
    <property type="entry name" value="Anticodon_Ia_Arg"/>
    <property type="match status" value="1"/>
</dbReference>
<evidence type="ECO:0000256" key="8">
    <source>
        <dbReference type="ARBA" id="ARBA00023146"/>
    </source>
</evidence>
<protein>
    <recommendedName>
        <fullName evidence="10">Arginine--tRNA ligase</fullName>
        <ecNumber evidence="10">6.1.1.19</ecNumber>
    </recommendedName>
    <alternativeName>
        <fullName evidence="10">Arginyl-tRNA synthetase</fullName>
        <shortName evidence="10">ArgRS</shortName>
    </alternativeName>
</protein>
<sequence>MTLESSSNDTNTTPLEPAVGVANSSKLIEPLRDQDGISNPVPPSRVSDESFPGGKVRLNVLTLLRERFRRAVPEGVDPESFTRAIRESGSDKFGDYQANGCMAAAKTAGVNPRDLAAAVAQRVDLAPLANPPEVAGPGFLNITLTTPFLAETLKHRLVSGRLLDDCPGTPQTIIVDFSSPNVAKPMHVGHLRSTVIGDALARIFEALGHKVWRDNHLGDWGAQFGMILWGYRHLRDPIAYAKNPVRELARLYRKVNDLSKPAEELGEKLDKVLKMLDEGRRDEAARLVLKLFDGRETPTPEEVAKLSKRIASRLRVLQEKVAHARAVTEATRRETAKLHAGDPENRRLWNEFMPHCLRALEAVYRRLDIRFDTQLGESFFDPMLADVVADLQAKGLAVESEGALAVFNEGANAPFLIRKRDGAYNYATTDLATIKHRVETYHPDRVLYVVDHRQSDHFKQLFATARRWGYDTVDLVHVSFGTILGRDGRPYKTRAGDVVGLESLLDEAVAQARKVVEENSPDLKPAEKAKVARIVGLGAVKYADLSQNRTSDYKFDLDKMTAMNGNTATYLQYAYARNRSIFRKGGVDPAKFAKKAGSIELIFNHPAERGLAVKLVRYPEAVELAAAELKPNILTDYLFQLATTYSSFFEECPVLKAESDERRDSRLALCELTARTLKAGLGLLGIGTAERL</sequence>
<dbReference type="RefSeq" id="WP_013563623.1">
    <property type="nucleotide sequence ID" value="NC_014962.1"/>
</dbReference>
<keyword evidence="16" id="KW-1185">Reference proteome</keyword>
<evidence type="ECO:0000313" key="16">
    <source>
        <dbReference type="Proteomes" id="UP000008631"/>
    </source>
</evidence>
<dbReference type="InterPro" id="IPR001412">
    <property type="entry name" value="aa-tRNA-synth_I_CS"/>
</dbReference>
<keyword evidence="8 10" id="KW-0030">Aminoacyl-tRNA synthetase</keyword>
<evidence type="ECO:0000256" key="3">
    <source>
        <dbReference type="ARBA" id="ARBA00022490"/>
    </source>
</evidence>
<feature type="short sequence motif" description="'HIGH' region" evidence="10">
    <location>
        <begin position="180"/>
        <end position="190"/>
    </location>
</feature>
<dbReference type="Gene3D" id="3.40.50.620">
    <property type="entry name" value="HUPs"/>
    <property type="match status" value="1"/>
</dbReference>
<dbReference type="InterPro" id="IPR008909">
    <property type="entry name" value="DALR_anticod-bd"/>
</dbReference>
<dbReference type="GO" id="GO:0006420">
    <property type="term" value="P:arginyl-tRNA aminoacylation"/>
    <property type="evidence" value="ECO:0007669"/>
    <property type="project" value="UniProtKB-UniRule"/>
</dbReference>
<evidence type="ECO:0000256" key="6">
    <source>
        <dbReference type="ARBA" id="ARBA00022840"/>
    </source>
</evidence>
<dbReference type="Pfam" id="PF03485">
    <property type="entry name" value="Arg_tRNA_synt_N"/>
    <property type="match status" value="1"/>
</dbReference>
<organism evidence="15 16">
    <name type="scientific">Isosphaera pallida (strain ATCC 43644 / DSM 9630 / IS1B)</name>
    <dbReference type="NCBI Taxonomy" id="575540"/>
    <lineage>
        <taxon>Bacteria</taxon>
        <taxon>Pseudomonadati</taxon>
        <taxon>Planctomycetota</taxon>
        <taxon>Planctomycetia</taxon>
        <taxon>Isosphaerales</taxon>
        <taxon>Isosphaeraceae</taxon>
        <taxon>Isosphaera</taxon>
    </lineage>
</organism>
<dbReference type="SMART" id="SM00836">
    <property type="entry name" value="DALR_1"/>
    <property type="match status" value="1"/>
</dbReference>
<accession>E8R1R2</accession>
<dbReference type="CDD" id="cd00671">
    <property type="entry name" value="ArgRS_core"/>
    <property type="match status" value="1"/>
</dbReference>
<comment type="subunit">
    <text evidence="10">Monomer.</text>
</comment>
<keyword evidence="5 10" id="KW-0547">Nucleotide-binding</keyword>
<comment type="catalytic activity">
    <reaction evidence="9 10">
        <text>tRNA(Arg) + L-arginine + ATP = L-arginyl-tRNA(Arg) + AMP + diphosphate</text>
        <dbReference type="Rhea" id="RHEA:20301"/>
        <dbReference type="Rhea" id="RHEA-COMP:9658"/>
        <dbReference type="Rhea" id="RHEA-COMP:9673"/>
        <dbReference type="ChEBI" id="CHEBI:30616"/>
        <dbReference type="ChEBI" id="CHEBI:32682"/>
        <dbReference type="ChEBI" id="CHEBI:33019"/>
        <dbReference type="ChEBI" id="CHEBI:78442"/>
        <dbReference type="ChEBI" id="CHEBI:78513"/>
        <dbReference type="ChEBI" id="CHEBI:456215"/>
        <dbReference type="EC" id="6.1.1.19"/>
    </reaction>
</comment>
<dbReference type="Proteomes" id="UP000008631">
    <property type="component" value="Chromosome"/>
</dbReference>
<comment type="subcellular location">
    <subcellularLocation>
        <location evidence="1 10">Cytoplasm</location>
    </subcellularLocation>
</comment>
<dbReference type="EC" id="6.1.1.19" evidence="10"/>
<evidence type="ECO:0000259" key="14">
    <source>
        <dbReference type="SMART" id="SM01016"/>
    </source>
</evidence>
<dbReference type="Pfam" id="PF05746">
    <property type="entry name" value="DALR_1"/>
    <property type="match status" value="1"/>
</dbReference>
<dbReference type="HAMAP" id="MF_00123">
    <property type="entry name" value="Arg_tRNA_synth"/>
    <property type="match status" value="1"/>
</dbReference>
<evidence type="ECO:0000256" key="4">
    <source>
        <dbReference type="ARBA" id="ARBA00022598"/>
    </source>
</evidence>
<keyword evidence="7 10" id="KW-0648">Protein biosynthesis</keyword>
<dbReference type="eggNOG" id="COG0018">
    <property type="taxonomic scope" value="Bacteria"/>
</dbReference>
<dbReference type="Gene3D" id="1.10.730.10">
    <property type="entry name" value="Isoleucyl-tRNA Synthetase, Domain 1"/>
    <property type="match status" value="1"/>
</dbReference>
<dbReference type="SUPFAM" id="SSF52374">
    <property type="entry name" value="Nucleotidylyl transferase"/>
    <property type="match status" value="1"/>
</dbReference>
<dbReference type="SMART" id="SM01016">
    <property type="entry name" value="Arg_tRNA_synt_N"/>
    <property type="match status" value="1"/>
</dbReference>